<dbReference type="Pfam" id="PF11363">
    <property type="entry name" value="DUF3164"/>
    <property type="match status" value="1"/>
</dbReference>
<protein>
    <submittedName>
        <fullName evidence="1">DUF3164 family protein</fullName>
    </submittedName>
</protein>
<dbReference type="InterPro" id="IPR021505">
    <property type="entry name" value="Phage_B3_Orf6"/>
</dbReference>
<keyword evidence="2" id="KW-1185">Reference proteome</keyword>
<evidence type="ECO:0000313" key="2">
    <source>
        <dbReference type="Proteomes" id="UP001596104"/>
    </source>
</evidence>
<dbReference type="EMBL" id="JBHSLV010000019">
    <property type="protein sequence ID" value="MFC5393049.1"/>
    <property type="molecule type" value="Genomic_DNA"/>
</dbReference>
<proteinExistence type="predicted"/>
<name>A0ABW0HCR9_9HYPH</name>
<gene>
    <name evidence="1" type="ORF">ACFPPC_10435</name>
</gene>
<organism evidence="1 2">
    <name type="scientific">Bosea vestrisii</name>
    <dbReference type="NCBI Taxonomy" id="151416"/>
    <lineage>
        <taxon>Bacteria</taxon>
        <taxon>Pseudomonadati</taxon>
        <taxon>Pseudomonadota</taxon>
        <taxon>Alphaproteobacteria</taxon>
        <taxon>Hyphomicrobiales</taxon>
        <taxon>Boseaceae</taxon>
        <taxon>Bosea</taxon>
    </lineage>
</organism>
<accession>A0ABW0HCR9</accession>
<dbReference type="RefSeq" id="WP_377007963.1">
    <property type="nucleotide sequence ID" value="NZ_JBHSLV010000019.1"/>
</dbReference>
<evidence type="ECO:0000313" key="1">
    <source>
        <dbReference type="EMBL" id="MFC5393049.1"/>
    </source>
</evidence>
<sequence>MTEQAATTQSHIEVLHGKEYMRDGKGSLMPIELVKPVDKLMDELVRKIIGYAEPLSAEIARFKQHTLGDIAAFQALINQEYGASKGGEKGNVSFLSYDGLLKVQVQIQDRVEFGPELQSAKVIVDECLRAWSSDSRPEIRAIVENAFKVDKAGKINAAELLKLTRLEIPDERWQEGMRAIRDAERRQASKEYVRFFRRASTADDWIAVRMDLAAL</sequence>
<reference evidence="2" key="1">
    <citation type="journal article" date="2019" name="Int. J. Syst. Evol. Microbiol.">
        <title>The Global Catalogue of Microorganisms (GCM) 10K type strain sequencing project: providing services to taxonomists for standard genome sequencing and annotation.</title>
        <authorList>
            <consortium name="The Broad Institute Genomics Platform"/>
            <consortium name="The Broad Institute Genome Sequencing Center for Infectious Disease"/>
            <person name="Wu L."/>
            <person name="Ma J."/>
        </authorList>
    </citation>
    <scope>NUCLEOTIDE SEQUENCE [LARGE SCALE GENOMIC DNA]</scope>
    <source>
        <strain evidence="2">CGMCC 1.16326</strain>
    </source>
</reference>
<dbReference type="Proteomes" id="UP001596104">
    <property type="component" value="Unassembled WGS sequence"/>
</dbReference>
<comment type="caution">
    <text evidence="1">The sequence shown here is derived from an EMBL/GenBank/DDBJ whole genome shotgun (WGS) entry which is preliminary data.</text>
</comment>